<dbReference type="Gene3D" id="1.20.1280.50">
    <property type="match status" value="1"/>
</dbReference>
<dbReference type="Proteomes" id="UP001218218">
    <property type="component" value="Unassembled WGS sequence"/>
</dbReference>
<comment type="caution">
    <text evidence="2">The sequence shown here is derived from an EMBL/GenBank/DDBJ whole genome shotgun (WGS) entry which is preliminary data.</text>
</comment>
<accession>A0AAD7AI43</accession>
<evidence type="ECO:0000259" key="1">
    <source>
        <dbReference type="PROSITE" id="PS50181"/>
    </source>
</evidence>
<dbReference type="PROSITE" id="PS50181">
    <property type="entry name" value="FBOX"/>
    <property type="match status" value="1"/>
</dbReference>
<dbReference type="SUPFAM" id="SSF81383">
    <property type="entry name" value="F-box domain"/>
    <property type="match status" value="1"/>
</dbReference>
<feature type="domain" description="F-box" evidence="1">
    <location>
        <begin position="3"/>
        <end position="49"/>
    </location>
</feature>
<protein>
    <recommendedName>
        <fullName evidence="1">F-box domain-containing protein</fullName>
    </recommendedName>
</protein>
<reference evidence="2" key="1">
    <citation type="submission" date="2023-03" db="EMBL/GenBank/DDBJ databases">
        <title>Massive genome expansion in bonnet fungi (Mycena s.s.) driven by repeated elements and novel gene families across ecological guilds.</title>
        <authorList>
            <consortium name="Lawrence Berkeley National Laboratory"/>
            <person name="Harder C.B."/>
            <person name="Miyauchi S."/>
            <person name="Viragh M."/>
            <person name="Kuo A."/>
            <person name="Thoen E."/>
            <person name="Andreopoulos B."/>
            <person name="Lu D."/>
            <person name="Skrede I."/>
            <person name="Drula E."/>
            <person name="Henrissat B."/>
            <person name="Morin E."/>
            <person name="Kohler A."/>
            <person name="Barry K."/>
            <person name="LaButti K."/>
            <person name="Morin E."/>
            <person name="Salamov A."/>
            <person name="Lipzen A."/>
            <person name="Mereny Z."/>
            <person name="Hegedus B."/>
            <person name="Baldrian P."/>
            <person name="Stursova M."/>
            <person name="Weitz H."/>
            <person name="Taylor A."/>
            <person name="Grigoriev I.V."/>
            <person name="Nagy L.G."/>
            <person name="Martin F."/>
            <person name="Kauserud H."/>
        </authorList>
    </citation>
    <scope>NUCLEOTIDE SEQUENCE</scope>
    <source>
        <strain evidence="2">CBHHK002</strain>
    </source>
</reference>
<dbReference type="EMBL" id="JARIHO010000007">
    <property type="protein sequence ID" value="KAJ7358336.1"/>
    <property type="molecule type" value="Genomic_DNA"/>
</dbReference>
<keyword evidence="3" id="KW-1185">Reference proteome</keyword>
<dbReference type="InterPro" id="IPR036047">
    <property type="entry name" value="F-box-like_dom_sf"/>
</dbReference>
<sequence>MTIMTFGGLDADVALHILTFLDVATILRCSRVNKFFHQIVSKKSLWLTVVQNLSARGLVDLPEDSLLRDLSTDQLLDEVRRVVIGPRTWASGRVSPKVLREITVHLGTHRADPNLLPGGRHMTVRAHKMEFGANRLTVGAEIWDVHHGVCLWHWERPNHSVSQIAVEFVGGEFQAVVCLVFKDLEDDWFLFVLDVDLRSGTSSDRFHLRLPRNTRSPRPRICGDLVSCGLDAGSWSGSFLLRWRTKEGLIIESDYSEVVLFPGHVIFAMPTPNQNIVRIFPLSSFEKQWCSVESLSLSNAALLAFLPSVDIFVAGNEIPQHSTARARQVKFSVSESVVHDDTYDLVVHVLDHVPDQPRPTLLSRLRERILPPSPSHTSQGTKWLKTVSRYSVLCPPTLEPPRLRSVFRHEAHYASMSASGYGMPSYHGYGTISVRRTECIGEEYAYTQGLIFRGDEAEPAPNSACIAHSGAVLAKYTDHCVVLYYE</sequence>
<dbReference type="AlphaFoldDB" id="A0AAD7AI43"/>
<evidence type="ECO:0000313" key="3">
    <source>
        <dbReference type="Proteomes" id="UP001218218"/>
    </source>
</evidence>
<dbReference type="InterPro" id="IPR001810">
    <property type="entry name" value="F-box_dom"/>
</dbReference>
<proteinExistence type="predicted"/>
<name>A0AAD7AI43_9AGAR</name>
<evidence type="ECO:0000313" key="2">
    <source>
        <dbReference type="EMBL" id="KAJ7358336.1"/>
    </source>
</evidence>
<dbReference type="SMART" id="SM00256">
    <property type="entry name" value="FBOX"/>
    <property type="match status" value="1"/>
</dbReference>
<gene>
    <name evidence="2" type="ORF">DFH08DRAFT_848269</name>
</gene>
<organism evidence="2 3">
    <name type="scientific">Mycena albidolilacea</name>
    <dbReference type="NCBI Taxonomy" id="1033008"/>
    <lineage>
        <taxon>Eukaryota</taxon>
        <taxon>Fungi</taxon>
        <taxon>Dikarya</taxon>
        <taxon>Basidiomycota</taxon>
        <taxon>Agaricomycotina</taxon>
        <taxon>Agaricomycetes</taxon>
        <taxon>Agaricomycetidae</taxon>
        <taxon>Agaricales</taxon>
        <taxon>Marasmiineae</taxon>
        <taxon>Mycenaceae</taxon>
        <taxon>Mycena</taxon>
    </lineage>
</organism>
<dbReference type="Pfam" id="PF12937">
    <property type="entry name" value="F-box-like"/>
    <property type="match status" value="1"/>
</dbReference>